<keyword evidence="2" id="KW-0560">Oxidoreductase</keyword>
<evidence type="ECO:0000256" key="1">
    <source>
        <dbReference type="ARBA" id="ARBA00022723"/>
    </source>
</evidence>
<evidence type="ECO:0000259" key="4">
    <source>
        <dbReference type="PROSITE" id="PS00497"/>
    </source>
</evidence>
<dbReference type="SUPFAM" id="SSF48056">
    <property type="entry name" value="Di-copper centre-containing domain"/>
    <property type="match status" value="1"/>
</dbReference>
<gene>
    <name evidence="6" type="ORF">BKA67DRAFT_652336</name>
</gene>
<dbReference type="OrthoDB" id="6132182at2759"/>
<evidence type="ECO:0000259" key="5">
    <source>
        <dbReference type="PROSITE" id="PS00498"/>
    </source>
</evidence>
<dbReference type="Pfam" id="PF00264">
    <property type="entry name" value="Tyrosinase"/>
    <property type="match status" value="1"/>
</dbReference>
<organism evidence="6 7">
    <name type="scientific">Truncatella angustata</name>
    <dbReference type="NCBI Taxonomy" id="152316"/>
    <lineage>
        <taxon>Eukaryota</taxon>
        <taxon>Fungi</taxon>
        <taxon>Dikarya</taxon>
        <taxon>Ascomycota</taxon>
        <taxon>Pezizomycotina</taxon>
        <taxon>Sordariomycetes</taxon>
        <taxon>Xylariomycetidae</taxon>
        <taxon>Amphisphaeriales</taxon>
        <taxon>Sporocadaceae</taxon>
        <taxon>Truncatella</taxon>
    </lineage>
</organism>
<dbReference type="Proteomes" id="UP000758603">
    <property type="component" value="Unassembled WGS sequence"/>
</dbReference>
<dbReference type="PANTHER" id="PTHR11474:SF125">
    <property type="entry name" value="N-ACETYL-6-HYDROXYTRYPTOPHAN OXIDASE IVOB-RELATED"/>
    <property type="match status" value="1"/>
</dbReference>
<evidence type="ECO:0000256" key="2">
    <source>
        <dbReference type="ARBA" id="ARBA00023002"/>
    </source>
</evidence>
<feature type="domain" description="Tyrosinase copper-binding" evidence="4">
    <location>
        <begin position="115"/>
        <end position="132"/>
    </location>
</feature>
<dbReference type="GO" id="GO:0016491">
    <property type="term" value="F:oxidoreductase activity"/>
    <property type="evidence" value="ECO:0007669"/>
    <property type="project" value="UniProtKB-KW"/>
</dbReference>
<dbReference type="InterPro" id="IPR002227">
    <property type="entry name" value="Tyrosinase_Cu-bd"/>
</dbReference>
<name>A0A9P9A2F4_9PEZI</name>
<protein>
    <submittedName>
        <fullName evidence="6">Tyrosinase central domain-containing protein</fullName>
    </submittedName>
</protein>
<dbReference type="PROSITE" id="PS00497">
    <property type="entry name" value="TYROSINASE_1"/>
    <property type="match status" value="1"/>
</dbReference>
<evidence type="ECO:0000256" key="3">
    <source>
        <dbReference type="SAM" id="SignalP"/>
    </source>
</evidence>
<dbReference type="PRINTS" id="PR00092">
    <property type="entry name" value="TYROSINASE"/>
</dbReference>
<keyword evidence="1" id="KW-0479">Metal-binding</keyword>
<dbReference type="Gene3D" id="1.10.1280.10">
    <property type="entry name" value="Di-copper center containing domain from catechol oxidase"/>
    <property type="match status" value="1"/>
</dbReference>
<feature type="signal peptide" evidence="3">
    <location>
        <begin position="1"/>
        <end position="16"/>
    </location>
</feature>
<dbReference type="EMBL" id="JAGPXC010000001">
    <property type="protein sequence ID" value="KAH6659073.1"/>
    <property type="molecule type" value="Genomic_DNA"/>
</dbReference>
<comment type="caution">
    <text evidence="6">The sequence shown here is derived from an EMBL/GenBank/DDBJ whole genome shotgun (WGS) entry which is preliminary data.</text>
</comment>
<proteinExistence type="predicted"/>
<dbReference type="PANTHER" id="PTHR11474">
    <property type="entry name" value="TYROSINASE FAMILY MEMBER"/>
    <property type="match status" value="1"/>
</dbReference>
<dbReference type="GO" id="GO:0046872">
    <property type="term" value="F:metal ion binding"/>
    <property type="evidence" value="ECO:0007669"/>
    <property type="project" value="UniProtKB-KW"/>
</dbReference>
<keyword evidence="7" id="KW-1185">Reference proteome</keyword>
<evidence type="ECO:0000313" key="7">
    <source>
        <dbReference type="Proteomes" id="UP000758603"/>
    </source>
</evidence>
<dbReference type="AlphaFoldDB" id="A0A9P9A2F4"/>
<reference evidence="6" key="1">
    <citation type="journal article" date="2021" name="Nat. Commun.">
        <title>Genetic determinants of endophytism in the Arabidopsis root mycobiome.</title>
        <authorList>
            <person name="Mesny F."/>
            <person name="Miyauchi S."/>
            <person name="Thiergart T."/>
            <person name="Pickel B."/>
            <person name="Atanasova L."/>
            <person name="Karlsson M."/>
            <person name="Huettel B."/>
            <person name="Barry K.W."/>
            <person name="Haridas S."/>
            <person name="Chen C."/>
            <person name="Bauer D."/>
            <person name="Andreopoulos W."/>
            <person name="Pangilinan J."/>
            <person name="LaButti K."/>
            <person name="Riley R."/>
            <person name="Lipzen A."/>
            <person name="Clum A."/>
            <person name="Drula E."/>
            <person name="Henrissat B."/>
            <person name="Kohler A."/>
            <person name="Grigoriev I.V."/>
            <person name="Martin F.M."/>
            <person name="Hacquard S."/>
        </authorList>
    </citation>
    <scope>NUCLEOTIDE SEQUENCE</scope>
    <source>
        <strain evidence="6">MPI-SDFR-AT-0073</strain>
    </source>
</reference>
<feature type="domain" description="Tyrosinase copper-binding" evidence="5">
    <location>
        <begin position="308"/>
        <end position="319"/>
    </location>
</feature>
<dbReference type="InterPro" id="IPR008922">
    <property type="entry name" value="Di-copper_centre_dom_sf"/>
</dbReference>
<feature type="chain" id="PRO_5040464196" evidence="3">
    <location>
        <begin position="17"/>
        <end position="388"/>
    </location>
</feature>
<accession>A0A9P9A2F4</accession>
<keyword evidence="3" id="KW-0732">Signal</keyword>
<sequence length="388" mass="42571">MNFLLVALLSIGHASCARPGSRYPEDATDILAKQGLRNLEKYLKRNPAQGGCSIETATKRYEWGDLSAHERKDYIDAVLCLQALPPTSDPTVVPGARSRFDDFVGVHIQMSGSVHATANFLTWHRYFTWLYEKALREECGYRGYQPYWNWGRYASDPIHSPIFDGTETSMSGNGLYSPYDGVTFPLYPPPYNILPASEGGGCVTTGPFANMTVNLGPVFPGLPDVPPNPQADGLGPNPRCLRRDINVHAARETTTNYTESLIVNSNNVYWFQTTMNGRAELGQWGVHTSGHFTIGGDPGGDFFVSPGDPAFYLHHGQIDRVYWIWQLLDLENRLSDVGGTITPANSPPSRNGTLDDVLDLGVLGEAVRLGDALDTVGGVGGKFCYVYV</sequence>
<dbReference type="InterPro" id="IPR050316">
    <property type="entry name" value="Tyrosinase/Hemocyanin"/>
</dbReference>
<dbReference type="PROSITE" id="PS00498">
    <property type="entry name" value="TYROSINASE_2"/>
    <property type="match status" value="1"/>
</dbReference>
<evidence type="ECO:0000313" key="6">
    <source>
        <dbReference type="EMBL" id="KAH6659073.1"/>
    </source>
</evidence>
<dbReference type="RefSeq" id="XP_045963204.1">
    <property type="nucleotide sequence ID" value="XM_046106142.1"/>
</dbReference>
<dbReference type="GeneID" id="70135033"/>